<dbReference type="GO" id="GO:0006259">
    <property type="term" value="P:DNA metabolic process"/>
    <property type="evidence" value="ECO:0007669"/>
    <property type="project" value="UniProtKB-ARBA"/>
</dbReference>
<dbReference type="OrthoDB" id="9803913at2"/>
<feature type="domain" description="Exonuclease" evidence="1">
    <location>
        <begin position="17"/>
        <end position="182"/>
    </location>
</feature>
<evidence type="ECO:0000313" key="2">
    <source>
        <dbReference type="EMBL" id="QDO98196.1"/>
    </source>
</evidence>
<dbReference type="PANTHER" id="PTHR30231">
    <property type="entry name" value="DNA POLYMERASE III SUBUNIT EPSILON"/>
    <property type="match status" value="1"/>
</dbReference>
<keyword evidence="2" id="KW-0378">Hydrolase</keyword>
<accession>A0A516H343</accession>
<dbReference type="InterPro" id="IPR013520">
    <property type="entry name" value="Ribonucl_H"/>
</dbReference>
<keyword evidence="3" id="KW-1185">Reference proteome</keyword>
<dbReference type="RefSeq" id="WP_144069177.1">
    <property type="nucleotide sequence ID" value="NZ_CP041636.1"/>
</dbReference>
<dbReference type="AlphaFoldDB" id="A0A516H343"/>
<dbReference type="EMBL" id="CP041636">
    <property type="protein sequence ID" value="QDO98196.1"/>
    <property type="molecule type" value="Genomic_DNA"/>
</dbReference>
<dbReference type="InterPro" id="IPR012337">
    <property type="entry name" value="RNaseH-like_sf"/>
</dbReference>
<keyword evidence="2" id="KW-0540">Nuclease</keyword>
<name>A0A516H343_9PROT</name>
<dbReference type="Proteomes" id="UP000317496">
    <property type="component" value="Chromosome"/>
</dbReference>
<protein>
    <submittedName>
        <fullName evidence="2">3'-5' exonuclease</fullName>
    </submittedName>
</protein>
<dbReference type="GO" id="GO:0005829">
    <property type="term" value="C:cytosol"/>
    <property type="evidence" value="ECO:0007669"/>
    <property type="project" value="TreeGrafter"/>
</dbReference>
<dbReference type="GO" id="GO:0008408">
    <property type="term" value="F:3'-5' exonuclease activity"/>
    <property type="evidence" value="ECO:0007669"/>
    <property type="project" value="TreeGrafter"/>
</dbReference>
<keyword evidence="2" id="KW-0269">Exonuclease</keyword>
<proteinExistence type="predicted"/>
<dbReference type="GO" id="GO:0003676">
    <property type="term" value="F:nucleic acid binding"/>
    <property type="evidence" value="ECO:0007669"/>
    <property type="project" value="InterPro"/>
</dbReference>
<dbReference type="PANTHER" id="PTHR30231:SF42">
    <property type="entry name" value="EXONUCLEASE"/>
    <property type="match status" value="1"/>
</dbReference>
<evidence type="ECO:0000313" key="3">
    <source>
        <dbReference type="Proteomes" id="UP000317496"/>
    </source>
</evidence>
<dbReference type="KEGG" id="fer:FNB15_13365"/>
<evidence type="ECO:0000259" key="1">
    <source>
        <dbReference type="SMART" id="SM00479"/>
    </source>
</evidence>
<dbReference type="InterPro" id="IPR036397">
    <property type="entry name" value="RNaseH_sf"/>
</dbReference>
<dbReference type="Gene3D" id="3.30.420.10">
    <property type="entry name" value="Ribonuclease H-like superfamily/Ribonuclease H"/>
    <property type="match status" value="1"/>
</dbReference>
<gene>
    <name evidence="2" type="ORF">FNB15_13365</name>
</gene>
<dbReference type="CDD" id="cd06130">
    <property type="entry name" value="DNA_pol_III_epsilon_like"/>
    <property type="match status" value="1"/>
</dbReference>
<dbReference type="Pfam" id="PF00929">
    <property type="entry name" value="RNase_T"/>
    <property type="match status" value="1"/>
</dbReference>
<organism evidence="2 3">
    <name type="scientific">Ferrovibrio terrae</name>
    <dbReference type="NCBI Taxonomy" id="2594003"/>
    <lineage>
        <taxon>Bacteria</taxon>
        <taxon>Pseudomonadati</taxon>
        <taxon>Pseudomonadota</taxon>
        <taxon>Alphaproteobacteria</taxon>
        <taxon>Rhodospirillales</taxon>
        <taxon>Rhodospirillaceae</taxon>
        <taxon>Ferrovibrio</taxon>
    </lineage>
</organism>
<sequence length="229" mass="25024">MHAQIQLPSLAEVQGATAIALDFETASGSPGSICAIGLAWIKDGRVSHVAHRLIRPHDMRFAPSFIGIHGIYPYHVEHEPEFPAVWDELLPHLEAVPLLLAHNAPFDIGVLRAALTHYGQPWPSLSYLCTVKIARAAWPGLEGYGLANMAAHLGLELRHHAADSDAAACAGIALRAASEAGVADIMEALPRWSIKPGRLEPDYHESCTTLRDRASQRGRARIPRWLRQI</sequence>
<dbReference type="SMART" id="SM00479">
    <property type="entry name" value="EXOIII"/>
    <property type="match status" value="1"/>
</dbReference>
<dbReference type="SUPFAM" id="SSF53098">
    <property type="entry name" value="Ribonuclease H-like"/>
    <property type="match status" value="1"/>
</dbReference>
<reference evidence="2 3" key="1">
    <citation type="submission" date="2019-07" db="EMBL/GenBank/DDBJ databases">
        <title>Genome sequencing for Ferrovibrio sp. K5.</title>
        <authorList>
            <person name="Park S.-J."/>
        </authorList>
    </citation>
    <scope>NUCLEOTIDE SEQUENCE [LARGE SCALE GENOMIC DNA]</scope>
    <source>
        <strain evidence="2 3">K5</strain>
    </source>
</reference>